<dbReference type="InterPro" id="IPR006426">
    <property type="entry name" value="Asn_synth_AEB"/>
</dbReference>
<keyword evidence="6" id="KW-0028">Amino-acid biosynthesis</keyword>
<dbReference type="RefSeq" id="WP_078714184.1">
    <property type="nucleotide sequence ID" value="NZ_FUYG01000004.1"/>
</dbReference>
<keyword evidence="5" id="KW-0067">ATP-binding</keyword>
<comment type="pathway">
    <text evidence="1">Amino-acid biosynthesis; L-asparagine biosynthesis; L-asparagine from L-aspartate (L-Gln route): step 1/1.</text>
</comment>
<evidence type="ECO:0000256" key="8">
    <source>
        <dbReference type="ARBA" id="ARBA00048741"/>
    </source>
</evidence>
<feature type="domain" description="Glutamine amidotransferase type-2" evidence="9">
    <location>
        <begin position="2"/>
        <end position="219"/>
    </location>
</feature>
<dbReference type="Pfam" id="PF00733">
    <property type="entry name" value="Asn_synthase"/>
    <property type="match status" value="1"/>
</dbReference>
<dbReference type="SUPFAM" id="SSF56235">
    <property type="entry name" value="N-terminal nucleophile aminohydrolases (Ntn hydrolases)"/>
    <property type="match status" value="1"/>
</dbReference>
<name>A0A1T4XYH8_9MICO</name>
<evidence type="ECO:0000256" key="3">
    <source>
        <dbReference type="ARBA" id="ARBA00012737"/>
    </source>
</evidence>
<evidence type="ECO:0000256" key="7">
    <source>
        <dbReference type="ARBA" id="ARBA00022962"/>
    </source>
</evidence>
<dbReference type="EMBL" id="FUYG01000004">
    <property type="protein sequence ID" value="SKA94081.1"/>
    <property type="molecule type" value="Genomic_DNA"/>
</dbReference>
<keyword evidence="4" id="KW-0547">Nucleotide-binding</keyword>
<proteinExistence type="inferred from homology"/>
<dbReference type="InterPro" id="IPR017932">
    <property type="entry name" value="GATase_2_dom"/>
</dbReference>
<dbReference type="GO" id="GO:0006529">
    <property type="term" value="P:asparagine biosynthetic process"/>
    <property type="evidence" value="ECO:0007669"/>
    <property type="project" value="UniProtKB-KW"/>
</dbReference>
<sequence length="727" mass="81273">MCGIAGRVQFGTSQASSDSQHSVRAMTDVIAHRGPDHTDFGIVGAAVFGFQRLALLSLDNGDQPFFGADGNVMLMVNGEIYNHRELRQDLEKRNRFSTESDCEVLLHGYLEEGIAYLDKLNGMFAFALFDNRKGRLILGRDRFGIKPLSYHFDGERIVFASETKALFADRRTPREVDWQGALTNPGLNLDLAFTTEPPTSWFKDIHVVPAAHFTELNIATRELTTTRYWNASSGPDLTDASEEEIVRIYRDALAASVRDCLTADIEVGLFLSGGIDSAAVAAFARGSGIPTFTALTGSTYVNGDAEYSHRTALECGLDNHQVIFDRNRIPSSEEWRTILWALETPQASPEHFYKFELHRFARQTRPGLKAMMLGQASDEFNGGYSQKLSAGRGYETYLRTIETLETNTGLLAMPELAPWFDPSHGQLLRRDVLPGVSADPYRHYLDWKLHDIEQYNNWHEDRTAATNSIEARVPFLDHRVVEITNAVPRKMHASLFWDKAILRRALKGLLPTNILERPKVSFFYDDPSYNNQRTFIQMILQGSGELLDDALSSKGATQWLDKANVFAAVERLKNDPSDSSMEYLLAVMNLGLLENMLDSQPRTLDRRDNASVPIELRIEDWDASRDEVRDAVLYAPPLNEHSTLARGPQVSVLRNVNDPNGSEIVAVDGRLAFTLDGVDRAAWVLLLSLLTEPMNITLLAAEMAVSGEEVKRLCLEGLDAGVLELRA</sequence>
<dbReference type="GO" id="GO:0005829">
    <property type="term" value="C:cytosol"/>
    <property type="evidence" value="ECO:0007669"/>
    <property type="project" value="TreeGrafter"/>
</dbReference>
<dbReference type="Gene3D" id="3.40.50.620">
    <property type="entry name" value="HUPs"/>
    <property type="match status" value="1"/>
</dbReference>
<dbReference type="CDD" id="cd01991">
    <property type="entry name" value="Asn_synthase_B_C"/>
    <property type="match status" value="1"/>
</dbReference>
<keyword evidence="6" id="KW-0061">Asparagine biosynthesis</keyword>
<dbReference type="NCBIfam" id="TIGR01536">
    <property type="entry name" value="asn_synth_AEB"/>
    <property type="match status" value="1"/>
</dbReference>
<dbReference type="Gene3D" id="3.60.20.10">
    <property type="entry name" value="Glutamine Phosphoribosylpyrophosphate, subunit 1, domain 1"/>
    <property type="match status" value="1"/>
</dbReference>
<dbReference type="SUPFAM" id="SSF52402">
    <property type="entry name" value="Adenine nucleotide alpha hydrolases-like"/>
    <property type="match status" value="1"/>
</dbReference>
<dbReference type="AlphaFoldDB" id="A0A1T4XYH8"/>
<dbReference type="Proteomes" id="UP000189735">
    <property type="component" value="Unassembled WGS sequence"/>
</dbReference>
<dbReference type="Pfam" id="PF13537">
    <property type="entry name" value="GATase_7"/>
    <property type="match status" value="1"/>
</dbReference>
<evidence type="ECO:0000256" key="6">
    <source>
        <dbReference type="ARBA" id="ARBA00022888"/>
    </source>
</evidence>
<reference evidence="11" key="1">
    <citation type="submission" date="2017-02" db="EMBL/GenBank/DDBJ databases">
        <authorList>
            <person name="Varghese N."/>
            <person name="Submissions S."/>
        </authorList>
    </citation>
    <scope>NUCLEOTIDE SEQUENCE [LARGE SCALE GENOMIC DNA]</scope>
    <source>
        <strain evidence="11">VKM Ac-2052</strain>
    </source>
</reference>
<dbReference type="InterPro" id="IPR014729">
    <property type="entry name" value="Rossmann-like_a/b/a_fold"/>
</dbReference>
<dbReference type="EC" id="6.3.5.4" evidence="3"/>
<keyword evidence="7" id="KW-0315">Glutamine amidotransferase</keyword>
<dbReference type="GO" id="GO:0004066">
    <property type="term" value="F:asparagine synthase (glutamine-hydrolyzing) activity"/>
    <property type="evidence" value="ECO:0007669"/>
    <property type="project" value="UniProtKB-EC"/>
</dbReference>
<dbReference type="GO" id="GO:0005524">
    <property type="term" value="F:ATP binding"/>
    <property type="evidence" value="ECO:0007669"/>
    <property type="project" value="UniProtKB-KW"/>
</dbReference>
<dbReference type="InterPro" id="IPR001962">
    <property type="entry name" value="Asn_synthase"/>
</dbReference>
<evidence type="ECO:0000256" key="5">
    <source>
        <dbReference type="ARBA" id="ARBA00022840"/>
    </source>
</evidence>
<dbReference type="InterPro" id="IPR051786">
    <property type="entry name" value="ASN_synthetase/amidase"/>
</dbReference>
<evidence type="ECO:0000256" key="2">
    <source>
        <dbReference type="ARBA" id="ARBA00005752"/>
    </source>
</evidence>
<comment type="similarity">
    <text evidence="2">Belongs to the asparagine synthetase family.</text>
</comment>
<dbReference type="InterPro" id="IPR033738">
    <property type="entry name" value="AsnB_N"/>
</dbReference>
<organism evidence="10 11">
    <name type="scientific">Agreia bicolorata</name>
    <dbReference type="NCBI Taxonomy" id="110935"/>
    <lineage>
        <taxon>Bacteria</taxon>
        <taxon>Bacillati</taxon>
        <taxon>Actinomycetota</taxon>
        <taxon>Actinomycetes</taxon>
        <taxon>Micrococcales</taxon>
        <taxon>Microbacteriaceae</taxon>
        <taxon>Agreia</taxon>
    </lineage>
</organism>
<evidence type="ECO:0000256" key="4">
    <source>
        <dbReference type="ARBA" id="ARBA00022741"/>
    </source>
</evidence>
<accession>A0A1T4XYH8</accession>
<dbReference type="PANTHER" id="PTHR43284:SF1">
    <property type="entry name" value="ASPARAGINE SYNTHETASE"/>
    <property type="match status" value="1"/>
</dbReference>
<evidence type="ECO:0000259" key="9">
    <source>
        <dbReference type="PROSITE" id="PS51278"/>
    </source>
</evidence>
<dbReference type="InterPro" id="IPR029055">
    <property type="entry name" value="Ntn_hydrolases_N"/>
</dbReference>
<evidence type="ECO:0000256" key="1">
    <source>
        <dbReference type="ARBA" id="ARBA00005187"/>
    </source>
</evidence>
<dbReference type="PANTHER" id="PTHR43284">
    <property type="entry name" value="ASPARAGINE SYNTHETASE (GLUTAMINE-HYDROLYZING)"/>
    <property type="match status" value="1"/>
</dbReference>
<dbReference type="CDD" id="cd00712">
    <property type="entry name" value="AsnB"/>
    <property type="match status" value="1"/>
</dbReference>
<protein>
    <recommendedName>
        <fullName evidence="3">asparagine synthase (glutamine-hydrolyzing)</fullName>
        <ecNumber evidence="3">6.3.5.4</ecNumber>
    </recommendedName>
</protein>
<evidence type="ECO:0000313" key="10">
    <source>
        <dbReference type="EMBL" id="SKA94081.1"/>
    </source>
</evidence>
<evidence type="ECO:0000313" key="11">
    <source>
        <dbReference type="Proteomes" id="UP000189735"/>
    </source>
</evidence>
<dbReference type="PROSITE" id="PS51278">
    <property type="entry name" value="GATASE_TYPE_2"/>
    <property type="match status" value="1"/>
</dbReference>
<gene>
    <name evidence="10" type="ORF">SAMN06295879_1891</name>
</gene>
<comment type="catalytic activity">
    <reaction evidence="8">
        <text>L-aspartate + L-glutamine + ATP + H2O = L-asparagine + L-glutamate + AMP + diphosphate + H(+)</text>
        <dbReference type="Rhea" id="RHEA:12228"/>
        <dbReference type="ChEBI" id="CHEBI:15377"/>
        <dbReference type="ChEBI" id="CHEBI:15378"/>
        <dbReference type="ChEBI" id="CHEBI:29985"/>
        <dbReference type="ChEBI" id="CHEBI:29991"/>
        <dbReference type="ChEBI" id="CHEBI:30616"/>
        <dbReference type="ChEBI" id="CHEBI:33019"/>
        <dbReference type="ChEBI" id="CHEBI:58048"/>
        <dbReference type="ChEBI" id="CHEBI:58359"/>
        <dbReference type="ChEBI" id="CHEBI:456215"/>
        <dbReference type="EC" id="6.3.5.4"/>
    </reaction>
</comment>